<dbReference type="InterPro" id="IPR000700">
    <property type="entry name" value="PAS-assoc_C"/>
</dbReference>
<dbReference type="FunFam" id="3.30.450.20:FF:000099">
    <property type="entry name" value="Sensory box sensor histidine kinase"/>
    <property type="match status" value="1"/>
</dbReference>
<proteinExistence type="predicted"/>
<evidence type="ECO:0000313" key="19">
    <source>
        <dbReference type="Proteomes" id="UP000319897"/>
    </source>
</evidence>
<dbReference type="Pfam" id="PF07536">
    <property type="entry name" value="HWE_HK"/>
    <property type="match status" value="1"/>
</dbReference>
<accession>A0A501XTR6</accession>
<dbReference type="GO" id="GO:0005524">
    <property type="term" value="F:ATP binding"/>
    <property type="evidence" value="ECO:0007669"/>
    <property type="project" value="UniProtKB-KW"/>
</dbReference>
<dbReference type="SMART" id="SM00911">
    <property type="entry name" value="HWE_HK"/>
    <property type="match status" value="1"/>
</dbReference>
<protein>
    <recommendedName>
        <fullName evidence="2">histidine kinase</fullName>
        <ecNumber evidence="2">2.7.13.3</ecNumber>
    </recommendedName>
</protein>
<dbReference type="InterPro" id="IPR035965">
    <property type="entry name" value="PAS-like_dom_sf"/>
</dbReference>
<dbReference type="Gene3D" id="3.30.450.20">
    <property type="entry name" value="PAS domain"/>
    <property type="match status" value="1"/>
</dbReference>
<keyword evidence="13" id="KW-0157">Chromophore</keyword>
<dbReference type="SMART" id="SM00086">
    <property type="entry name" value="PAC"/>
    <property type="match status" value="1"/>
</dbReference>
<dbReference type="CDD" id="cd00130">
    <property type="entry name" value="PAS"/>
    <property type="match status" value="1"/>
</dbReference>
<keyword evidence="12" id="KW-0067">ATP-binding</keyword>
<dbReference type="InterPro" id="IPR011102">
    <property type="entry name" value="Sig_transdc_His_kinase_HWE"/>
</dbReference>
<keyword evidence="4" id="KW-0597">Phosphoprotein</keyword>
<dbReference type="SUPFAM" id="SSF55874">
    <property type="entry name" value="ATPase domain of HSP90 chaperone/DNA topoisomerase II/histidine kinase"/>
    <property type="match status" value="1"/>
</dbReference>
<keyword evidence="8" id="KW-0808">Transferase</keyword>
<keyword evidence="11" id="KW-0418">Kinase</keyword>
<dbReference type="InterPro" id="IPR000014">
    <property type="entry name" value="PAS"/>
</dbReference>
<evidence type="ECO:0000256" key="15">
    <source>
        <dbReference type="ARBA" id="ARBA00023170"/>
    </source>
</evidence>
<dbReference type="InterPro" id="IPR001610">
    <property type="entry name" value="PAC"/>
</dbReference>
<evidence type="ECO:0000256" key="7">
    <source>
        <dbReference type="ARBA" id="ARBA00022643"/>
    </source>
</evidence>
<gene>
    <name evidence="18" type="ORF">FJQ54_03735</name>
</gene>
<evidence type="ECO:0000256" key="11">
    <source>
        <dbReference type="ARBA" id="ARBA00022777"/>
    </source>
</evidence>
<evidence type="ECO:0000256" key="1">
    <source>
        <dbReference type="ARBA" id="ARBA00000085"/>
    </source>
</evidence>
<evidence type="ECO:0000256" key="5">
    <source>
        <dbReference type="ARBA" id="ARBA00022606"/>
    </source>
</evidence>
<evidence type="ECO:0000256" key="6">
    <source>
        <dbReference type="ARBA" id="ARBA00022630"/>
    </source>
</evidence>
<dbReference type="AlphaFoldDB" id="A0A501XTR6"/>
<keyword evidence="15" id="KW-0675">Receptor</keyword>
<keyword evidence="19" id="KW-1185">Reference proteome</keyword>
<dbReference type="EMBL" id="VFSU01000011">
    <property type="protein sequence ID" value="TPE63960.1"/>
    <property type="molecule type" value="Genomic_DNA"/>
</dbReference>
<dbReference type="PANTHER" id="PTHR41523:SF8">
    <property type="entry name" value="ETHYLENE RESPONSE SENSOR PROTEIN"/>
    <property type="match status" value="1"/>
</dbReference>
<dbReference type="Pfam" id="PF08447">
    <property type="entry name" value="PAS_3"/>
    <property type="match status" value="1"/>
</dbReference>
<feature type="domain" description="PAC" evidence="17">
    <location>
        <begin position="94"/>
        <end position="146"/>
    </location>
</feature>
<dbReference type="InterPro" id="IPR013655">
    <property type="entry name" value="PAS_fold_3"/>
</dbReference>
<evidence type="ECO:0000256" key="10">
    <source>
        <dbReference type="ARBA" id="ARBA00022741"/>
    </source>
</evidence>
<dbReference type="InterPro" id="IPR036890">
    <property type="entry name" value="HATPase_C_sf"/>
</dbReference>
<dbReference type="RefSeq" id="WP_140926972.1">
    <property type="nucleotide sequence ID" value="NZ_VFSU01000011.1"/>
</dbReference>
<dbReference type="SUPFAM" id="SSF55785">
    <property type="entry name" value="PYP-like sensor domain (PAS domain)"/>
    <property type="match status" value="1"/>
</dbReference>
<evidence type="ECO:0000256" key="2">
    <source>
        <dbReference type="ARBA" id="ARBA00012438"/>
    </source>
</evidence>
<dbReference type="PROSITE" id="PS50112">
    <property type="entry name" value="PAS"/>
    <property type="match status" value="1"/>
</dbReference>
<dbReference type="EC" id="2.7.13.3" evidence="2"/>
<evidence type="ECO:0000313" key="18">
    <source>
        <dbReference type="EMBL" id="TPE63960.1"/>
    </source>
</evidence>
<dbReference type="PANTHER" id="PTHR41523">
    <property type="entry name" value="TWO-COMPONENT SYSTEM SENSOR PROTEIN"/>
    <property type="match status" value="1"/>
</dbReference>
<comment type="catalytic activity">
    <reaction evidence="1">
        <text>ATP + protein L-histidine = ADP + protein N-phospho-L-histidine.</text>
        <dbReference type="EC" id="2.7.13.3"/>
    </reaction>
</comment>
<evidence type="ECO:0000256" key="3">
    <source>
        <dbReference type="ARBA" id="ARBA00022543"/>
    </source>
</evidence>
<evidence type="ECO:0000259" key="16">
    <source>
        <dbReference type="PROSITE" id="PS50112"/>
    </source>
</evidence>
<feature type="domain" description="PAS" evidence="16">
    <location>
        <begin position="27"/>
        <end position="91"/>
    </location>
</feature>
<dbReference type="Proteomes" id="UP000319897">
    <property type="component" value="Unassembled WGS sequence"/>
</dbReference>
<dbReference type="NCBIfam" id="TIGR00229">
    <property type="entry name" value="sensory_box"/>
    <property type="match status" value="1"/>
</dbReference>
<evidence type="ECO:0000256" key="9">
    <source>
        <dbReference type="ARBA" id="ARBA00022737"/>
    </source>
</evidence>
<keyword evidence="7" id="KW-0288">FMN</keyword>
<evidence type="ECO:0000256" key="4">
    <source>
        <dbReference type="ARBA" id="ARBA00022553"/>
    </source>
</evidence>
<evidence type="ECO:0000256" key="12">
    <source>
        <dbReference type="ARBA" id="ARBA00022840"/>
    </source>
</evidence>
<dbReference type="PROSITE" id="PS50113">
    <property type="entry name" value="PAC"/>
    <property type="match status" value="1"/>
</dbReference>
<dbReference type="GO" id="GO:0009881">
    <property type="term" value="F:photoreceptor activity"/>
    <property type="evidence" value="ECO:0007669"/>
    <property type="project" value="UniProtKB-KW"/>
</dbReference>
<comment type="caution">
    <text evidence="18">The sequence shown here is derived from an EMBL/GenBank/DDBJ whole genome shotgun (WGS) entry which is preliminary data.</text>
</comment>
<name>A0A501XTR6_9SPHN</name>
<dbReference type="GO" id="GO:0004673">
    <property type="term" value="F:protein histidine kinase activity"/>
    <property type="evidence" value="ECO:0007669"/>
    <property type="project" value="UniProtKB-EC"/>
</dbReference>
<evidence type="ECO:0000256" key="13">
    <source>
        <dbReference type="ARBA" id="ARBA00022991"/>
    </source>
</evidence>
<keyword evidence="5" id="KW-0716">Sensory transduction</keyword>
<organism evidence="18 19">
    <name type="scientific">Sandaracinobacter neustonicus</name>
    <dbReference type="NCBI Taxonomy" id="1715348"/>
    <lineage>
        <taxon>Bacteria</taxon>
        <taxon>Pseudomonadati</taxon>
        <taxon>Pseudomonadota</taxon>
        <taxon>Alphaproteobacteria</taxon>
        <taxon>Sphingomonadales</taxon>
        <taxon>Sphingosinicellaceae</taxon>
        <taxon>Sandaracinobacter</taxon>
    </lineage>
</organism>
<keyword evidence="10" id="KW-0547">Nucleotide-binding</keyword>
<evidence type="ECO:0000256" key="14">
    <source>
        <dbReference type="ARBA" id="ARBA00023026"/>
    </source>
</evidence>
<evidence type="ECO:0000256" key="8">
    <source>
        <dbReference type="ARBA" id="ARBA00022679"/>
    </source>
</evidence>
<sequence>MPISADNTKGPEDGVMPFVALPDPTFQLTDCLPQIVWSAKPDGGRDYFNAQWYAFVGMPPGSTDGNAWQELVHPDDLERLRARWRHSLDSGELYEIEYRLRHHSGFYRWTLARGLPVRDFDGAITRWVGTCTDIEDRKRLEQDYQLLSGELKHRIDNIFTVVGSLLALSARGRPEVSGFAQDLSARLRALRSAQELLRVPDAQAAAGAPLSLHRLLHLIFAPYPAFQEERIRVSGDDVALAEVAATPLALLFHELTTNAVKYGALSADGRVLLECRVQGPQLGILWTETGGPPLPGPPTRTGFGTDLSTLSVRRQLGGELERFWKPEGLVLKAVIPLSRLT</sequence>
<keyword evidence="14" id="KW-0843">Virulence</keyword>
<keyword evidence="9" id="KW-0677">Repeat</keyword>
<keyword evidence="3" id="KW-0600">Photoreceptor protein</keyword>
<dbReference type="Gene3D" id="3.30.565.10">
    <property type="entry name" value="Histidine kinase-like ATPase, C-terminal domain"/>
    <property type="match status" value="1"/>
</dbReference>
<evidence type="ECO:0000259" key="17">
    <source>
        <dbReference type="PROSITE" id="PS50113"/>
    </source>
</evidence>
<keyword evidence="6" id="KW-0285">Flavoprotein</keyword>
<dbReference type="OrthoDB" id="9760752at2"/>
<reference evidence="18 19" key="1">
    <citation type="submission" date="2019-06" db="EMBL/GenBank/DDBJ databases">
        <authorList>
            <person name="Lee I."/>
            <person name="Jang G.I."/>
            <person name="Hwang C.Y."/>
        </authorList>
    </citation>
    <scope>NUCLEOTIDE SEQUENCE [LARGE SCALE GENOMIC DNA]</scope>
    <source>
        <strain evidence="18 19">PAMC 28131</strain>
    </source>
</reference>